<dbReference type="OrthoDB" id="199913at2759"/>
<organism evidence="1 2">
    <name type="scientific">Portunus trituberculatus</name>
    <name type="common">Swimming crab</name>
    <name type="synonym">Neptunus trituberculatus</name>
    <dbReference type="NCBI Taxonomy" id="210409"/>
    <lineage>
        <taxon>Eukaryota</taxon>
        <taxon>Metazoa</taxon>
        <taxon>Ecdysozoa</taxon>
        <taxon>Arthropoda</taxon>
        <taxon>Crustacea</taxon>
        <taxon>Multicrustacea</taxon>
        <taxon>Malacostraca</taxon>
        <taxon>Eumalacostraca</taxon>
        <taxon>Eucarida</taxon>
        <taxon>Decapoda</taxon>
        <taxon>Pleocyemata</taxon>
        <taxon>Brachyura</taxon>
        <taxon>Eubrachyura</taxon>
        <taxon>Portunoidea</taxon>
        <taxon>Portunidae</taxon>
        <taxon>Portuninae</taxon>
        <taxon>Portunus</taxon>
    </lineage>
</organism>
<proteinExistence type="predicted"/>
<dbReference type="AlphaFoldDB" id="A0A5B7F8Q5"/>
<reference evidence="1 2" key="1">
    <citation type="submission" date="2019-05" db="EMBL/GenBank/DDBJ databases">
        <title>Another draft genome of Portunus trituberculatus and its Hox gene families provides insights of decapod evolution.</title>
        <authorList>
            <person name="Jeong J.-H."/>
            <person name="Song I."/>
            <person name="Kim S."/>
            <person name="Choi T."/>
            <person name="Kim D."/>
            <person name="Ryu S."/>
            <person name="Kim W."/>
        </authorList>
    </citation>
    <scope>NUCLEOTIDE SEQUENCE [LARGE SCALE GENOMIC DNA]</scope>
    <source>
        <tissue evidence="1">Muscle</tissue>
    </source>
</reference>
<evidence type="ECO:0008006" key="3">
    <source>
        <dbReference type="Google" id="ProtNLM"/>
    </source>
</evidence>
<dbReference type="EMBL" id="VSRR010004869">
    <property type="protein sequence ID" value="MPC40944.1"/>
    <property type="molecule type" value="Genomic_DNA"/>
</dbReference>
<evidence type="ECO:0000313" key="2">
    <source>
        <dbReference type="Proteomes" id="UP000324222"/>
    </source>
</evidence>
<accession>A0A5B7F8Q5</accession>
<name>A0A5B7F8Q5_PORTR</name>
<dbReference type="Proteomes" id="UP000324222">
    <property type="component" value="Unassembled WGS sequence"/>
</dbReference>
<protein>
    <recommendedName>
        <fullName evidence="3">F-box domain-containing protein</fullName>
    </recommendedName>
</protein>
<sequence length="342" mass="38106">MGDTLAFERLIPTKILENLSYYEVSKLRLVCRIWADVGEMILAKRRPLHYLTIHPHCIPTTHGKVAIGEVTPASLLEGFFMHIVSKPRYCLAFCNANWLYRTDIFDHTGRKAPITISEYLHERLPLSCDLGVVSATGIIGTVESAYQGHWLQCARSMNQEILNFLEGTDDTPQCKPPKRARKEKTEEVVGGEGEAKGAVCEAKRSNVGYSIEVEQNSPAMADADALSLIIIPHHPGVTVKFFDISPQKFYSEFRGGKILSNKLVISEEEFNELMSLSPCDHLASLLLFDTCYDNSFTNGFVKAALNRCVGLCLHSDHSTVCIELGIIVSIINGILPLNFLYK</sequence>
<gene>
    <name evidence="1" type="ORF">E2C01_034521</name>
</gene>
<keyword evidence="2" id="KW-1185">Reference proteome</keyword>
<comment type="caution">
    <text evidence="1">The sequence shown here is derived from an EMBL/GenBank/DDBJ whole genome shotgun (WGS) entry which is preliminary data.</text>
</comment>
<evidence type="ECO:0000313" key="1">
    <source>
        <dbReference type="EMBL" id="MPC40944.1"/>
    </source>
</evidence>